<dbReference type="AlphaFoldDB" id="A0A2H0NGQ5"/>
<dbReference type="Pfam" id="PF01979">
    <property type="entry name" value="Amidohydro_1"/>
    <property type="match status" value="1"/>
</dbReference>
<dbReference type="SUPFAM" id="SSF51556">
    <property type="entry name" value="Metallo-dependent hydrolases"/>
    <property type="match status" value="1"/>
</dbReference>
<sequence>MPQKKVQYFDVKKHIIKLIMKNGGWVNTHAHIDRAYTLTPQNFKLYQSPLSVKWGLVDEIKRNSTVSDVYDRMAQAVENMLQQGVTALGTFIDVDEVIGDKAIKAADRIREKYKKDIRIKFINQVLKGVLDKKAREWFDIGAEFVDIIGGLPGKDKGREDEHLDVLLTTAKRMKKMAHVHVDQQNLVIEKETELLVKKTVEHGMQGKVVGIHGISVAVHPKEYRKKLYKSMKDARVMMICCPTAWIDSKRSEDLVPTHNAITPVDEMVPAGITIALGVDNICDIYLPHIDGDMWTELRLMMAATRFFEIKQLVNIASVNGRKVLGL</sequence>
<name>A0A2H0NGQ5_9BACT</name>
<comment type="caution">
    <text evidence="2">The sequence shown here is derived from an EMBL/GenBank/DDBJ whole genome shotgun (WGS) entry which is preliminary data.</text>
</comment>
<evidence type="ECO:0000259" key="1">
    <source>
        <dbReference type="Pfam" id="PF01979"/>
    </source>
</evidence>
<reference evidence="2 3" key="1">
    <citation type="submission" date="2017-09" db="EMBL/GenBank/DDBJ databases">
        <title>Depth-based differentiation of microbial function through sediment-hosted aquifers and enrichment of novel symbionts in the deep terrestrial subsurface.</title>
        <authorList>
            <person name="Probst A.J."/>
            <person name="Ladd B."/>
            <person name="Jarett J.K."/>
            <person name="Geller-Mcgrath D.E."/>
            <person name="Sieber C.M."/>
            <person name="Emerson J.B."/>
            <person name="Anantharaman K."/>
            <person name="Thomas B.C."/>
            <person name="Malmstrom R."/>
            <person name="Stieglmeier M."/>
            <person name="Klingl A."/>
            <person name="Woyke T."/>
            <person name="Ryan C.M."/>
            <person name="Banfield J.F."/>
        </authorList>
    </citation>
    <scope>NUCLEOTIDE SEQUENCE [LARGE SCALE GENOMIC DNA]</scope>
    <source>
        <strain evidence="2">CG11_big_fil_rev_8_21_14_0_20_37_11</strain>
    </source>
</reference>
<dbReference type="Proteomes" id="UP000230707">
    <property type="component" value="Unassembled WGS sequence"/>
</dbReference>
<gene>
    <name evidence="2" type="ORF">COV53_04855</name>
</gene>
<proteinExistence type="predicted"/>
<dbReference type="InterPro" id="IPR032466">
    <property type="entry name" value="Metal_Hydrolase"/>
</dbReference>
<protein>
    <recommendedName>
        <fullName evidence="1">Amidohydrolase-related domain-containing protein</fullName>
    </recommendedName>
</protein>
<dbReference type="EMBL" id="PCWS01000106">
    <property type="protein sequence ID" value="PIR08089.1"/>
    <property type="molecule type" value="Genomic_DNA"/>
</dbReference>
<dbReference type="NCBIfam" id="NF005365">
    <property type="entry name" value="PRK06886.1"/>
    <property type="match status" value="1"/>
</dbReference>
<evidence type="ECO:0000313" key="2">
    <source>
        <dbReference type="EMBL" id="PIR08089.1"/>
    </source>
</evidence>
<evidence type="ECO:0000313" key="3">
    <source>
        <dbReference type="Proteomes" id="UP000230707"/>
    </source>
</evidence>
<dbReference type="PANTHER" id="PTHR32027">
    <property type="entry name" value="CYTOSINE DEAMINASE"/>
    <property type="match status" value="1"/>
</dbReference>
<accession>A0A2H0NGQ5</accession>
<dbReference type="InterPro" id="IPR006680">
    <property type="entry name" value="Amidohydro-rel"/>
</dbReference>
<dbReference type="PANTHER" id="PTHR32027:SF0">
    <property type="entry name" value="CYTOSINE DEAMINASE"/>
    <property type="match status" value="1"/>
</dbReference>
<organism evidence="2 3">
    <name type="scientific">Candidatus Gottesmanbacteria bacterium CG11_big_fil_rev_8_21_14_0_20_37_11</name>
    <dbReference type="NCBI Taxonomy" id="1974575"/>
    <lineage>
        <taxon>Bacteria</taxon>
        <taxon>Candidatus Gottesmaniibacteriota</taxon>
    </lineage>
</organism>
<dbReference type="InterPro" id="IPR052349">
    <property type="entry name" value="Metallo-hydrolase_Enzymes"/>
</dbReference>
<dbReference type="Gene3D" id="3.20.20.140">
    <property type="entry name" value="Metal-dependent hydrolases"/>
    <property type="match status" value="1"/>
</dbReference>
<feature type="domain" description="Amidohydrolase-related" evidence="1">
    <location>
        <begin position="24"/>
        <end position="326"/>
    </location>
</feature>
<dbReference type="GO" id="GO:0016814">
    <property type="term" value="F:hydrolase activity, acting on carbon-nitrogen (but not peptide) bonds, in cyclic amidines"/>
    <property type="evidence" value="ECO:0007669"/>
    <property type="project" value="TreeGrafter"/>
</dbReference>